<dbReference type="EC" id="5.3.2.1" evidence="9"/>
<evidence type="ECO:0000256" key="11">
    <source>
        <dbReference type="ARBA" id="ARBA00041912"/>
    </source>
</evidence>
<comment type="subcellular location">
    <subcellularLocation>
        <location evidence="1">Secreted</location>
    </subcellularLocation>
</comment>
<dbReference type="AlphaFoldDB" id="A0A3S5CWY6"/>
<evidence type="ECO:0000256" key="7">
    <source>
        <dbReference type="ARBA" id="ARBA00036823"/>
    </source>
</evidence>
<dbReference type="EC" id="5.3.3.12" evidence="8"/>
<dbReference type="GO" id="GO:0004167">
    <property type="term" value="F:dopachrome isomerase activity"/>
    <property type="evidence" value="ECO:0007669"/>
    <property type="project" value="UniProtKB-EC"/>
</dbReference>
<proteinExistence type="inferred from homology"/>
<dbReference type="GO" id="GO:0005576">
    <property type="term" value="C:extracellular region"/>
    <property type="evidence" value="ECO:0007669"/>
    <property type="project" value="UniProtKB-SubCell"/>
</dbReference>
<comment type="catalytic activity">
    <reaction evidence="6">
        <text>3-phenylpyruvate = enol-phenylpyruvate</text>
        <dbReference type="Rhea" id="RHEA:17097"/>
        <dbReference type="ChEBI" id="CHEBI:16815"/>
        <dbReference type="ChEBI" id="CHEBI:18005"/>
        <dbReference type="EC" id="5.3.2.1"/>
    </reaction>
</comment>
<gene>
    <name evidence="14" type="ORF">TT172_LOCUS4914</name>
</gene>
<dbReference type="SUPFAM" id="SSF55331">
    <property type="entry name" value="Tautomerase/MIF"/>
    <property type="match status" value="1"/>
</dbReference>
<dbReference type="PANTHER" id="PTHR11954:SF6">
    <property type="entry name" value="MACROPHAGE MIGRATION INHIBITORY FACTOR"/>
    <property type="match status" value="1"/>
</dbReference>
<dbReference type="InterPro" id="IPR001398">
    <property type="entry name" value="Macrophage_inhib_fac"/>
</dbReference>
<keyword evidence="3" id="KW-0202">Cytokine</keyword>
<keyword evidence="5" id="KW-0413">Isomerase</keyword>
<keyword evidence="4" id="KW-0964">Secreted</keyword>
<comment type="similarity">
    <text evidence="2">Belongs to the MIF family.</text>
</comment>
<accession>A0A3S5CWY6</accession>
<evidence type="ECO:0000256" key="4">
    <source>
        <dbReference type="ARBA" id="ARBA00022525"/>
    </source>
</evidence>
<reference evidence="14 15" key="1">
    <citation type="submission" date="2018-04" db="EMBL/GenBank/DDBJ databases">
        <authorList>
            <person name="Huttner S."/>
            <person name="Dainat J."/>
        </authorList>
    </citation>
    <scope>NUCLEOTIDE SEQUENCE [LARGE SCALE GENOMIC DNA]</scope>
</reference>
<evidence type="ECO:0000313" key="15">
    <source>
        <dbReference type="Proteomes" id="UP000289323"/>
    </source>
</evidence>
<feature type="compositionally biased region" description="Basic residues" evidence="13">
    <location>
        <begin position="311"/>
        <end position="321"/>
    </location>
</feature>
<dbReference type="InterPro" id="IPR014347">
    <property type="entry name" value="Tautomerase/MIF_sf"/>
</dbReference>
<dbReference type="Pfam" id="PF01187">
    <property type="entry name" value="MIF"/>
    <property type="match status" value="1"/>
</dbReference>
<dbReference type="Proteomes" id="UP000289323">
    <property type="component" value="Unassembled WGS sequence"/>
</dbReference>
<sequence length="350" mass="37331">MNRTPYPGASIITSEVQSDLSFSERKARKGGNPPAASQLVEGNHLLRPIDRAPPGDVIRRTSRAQPRGDLARQKSKRNFFEDAFSITPSSPARERVHGDAIVMAEVKTNVIVGDEHTFINELSNHLSTRYQRPVSSIVVTLHHGACMLFGGSFDAAYVMSVFALPSQLQPTTNKRNAALIQKHMEETLGVDPARGLLRFVATPEEHLACNGKTTAGEIDELERSFQNDGAGGWATASSPAAAAADEWAIGLGGPTKGTMARKKLSVSALAPLRHASPANVPAPELTPPGSADGAVTPTLGPEPASRDPSPRRRKSAQRKKSFVASIFGRPGSKSSDPRSSLPAIADERQA</sequence>
<feature type="region of interest" description="Disordered" evidence="13">
    <location>
        <begin position="17"/>
        <end position="40"/>
    </location>
</feature>
<organism evidence="14 15">
    <name type="scientific">Thermothielavioides terrestris</name>
    <dbReference type="NCBI Taxonomy" id="2587410"/>
    <lineage>
        <taxon>Eukaryota</taxon>
        <taxon>Fungi</taxon>
        <taxon>Dikarya</taxon>
        <taxon>Ascomycota</taxon>
        <taxon>Pezizomycotina</taxon>
        <taxon>Sordariomycetes</taxon>
        <taxon>Sordariomycetidae</taxon>
        <taxon>Sordariales</taxon>
        <taxon>Chaetomiaceae</taxon>
        <taxon>Thermothielavioides</taxon>
    </lineage>
</organism>
<comment type="catalytic activity">
    <reaction evidence="7">
        <text>L-dopachrome = 5,6-dihydroxyindole-2-carboxylate</text>
        <dbReference type="Rhea" id="RHEA:13041"/>
        <dbReference type="ChEBI" id="CHEBI:16875"/>
        <dbReference type="ChEBI" id="CHEBI:57509"/>
        <dbReference type="EC" id="5.3.3.12"/>
    </reaction>
</comment>
<evidence type="ECO:0000256" key="3">
    <source>
        <dbReference type="ARBA" id="ARBA00022514"/>
    </source>
</evidence>
<protein>
    <recommendedName>
        <fullName evidence="12">L-dopachrome isomerase</fullName>
        <ecNumber evidence="9">5.3.2.1</ecNumber>
        <ecNumber evidence="8">5.3.3.12</ecNumber>
    </recommendedName>
    <alternativeName>
        <fullName evidence="10">L-dopachrome tautomerase</fullName>
    </alternativeName>
    <alternativeName>
        <fullName evidence="11">Phenylpyruvate tautomerase</fullName>
    </alternativeName>
</protein>
<evidence type="ECO:0000256" key="10">
    <source>
        <dbReference type="ARBA" id="ARBA00041631"/>
    </source>
</evidence>
<evidence type="ECO:0000313" key="14">
    <source>
        <dbReference type="EMBL" id="SPQ22495.1"/>
    </source>
</evidence>
<evidence type="ECO:0000256" key="12">
    <source>
        <dbReference type="ARBA" id="ARBA00042730"/>
    </source>
</evidence>
<evidence type="ECO:0000256" key="2">
    <source>
        <dbReference type="ARBA" id="ARBA00005851"/>
    </source>
</evidence>
<name>A0A3S5CWY6_9PEZI</name>
<dbReference type="GO" id="GO:0050178">
    <property type="term" value="F:phenylpyruvate tautomerase activity"/>
    <property type="evidence" value="ECO:0007669"/>
    <property type="project" value="UniProtKB-EC"/>
</dbReference>
<evidence type="ECO:0000256" key="8">
    <source>
        <dbReference type="ARBA" id="ARBA00038932"/>
    </source>
</evidence>
<evidence type="ECO:0000256" key="6">
    <source>
        <dbReference type="ARBA" id="ARBA00036735"/>
    </source>
</evidence>
<dbReference type="Gene3D" id="3.30.429.10">
    <property type="entry name" value="Macrophage Migration Inhibitory Factor"/>
    <property type="match status" value="1"/>
</dbReference>
<feature type="region of interest" description="Disordered" evidence="13">
    <location>
        <begin position="277"/>
        <end position="350"/>
    </location>
</feature>
<evidence type="ECO:0000256" key="13">
    <source>
        <dbReference type="SAM" id="MobiDB-lite"/>
    </source>
</evidence>
<dbReference type="EMBL" id="OUUZ01000009">
    <property type="protein sequence ID" value="SPQ22495.1"/>
    <property type="molecule type" value="Genomic_DNA"/>
</dbReference>
<dbReference type="PANTHER" id="PTHR11954">
    <property type="entry name" value="D-DOPACHROME DECARBOXYLASE"/>
    <property type="match status" value="1"/>
</dbReference>
<evidence type="ECO:0000256" key="5">
    <source>
        <dbReference type="ARBA" id="ARBA00023235"/>
    </source>
</evidence>
<evidence type="ECO:0000256" key="9">
    <source>
        <dbReference type="ARBA" id="ARBA00039086"/>
    </source>
</evidence>
<evidence type="ECO:0000256" key="1">
    <source>
        <dbReference type="ARBA" id="ARBA00004613"/>
    </source>
</evidence>